<comment type="caution">
    <text evidence="2">The sequence shown here is derived from an EMBL/GenBank/DDBJ whole genome shotgun (WGS) entry which is preliminary data.</text>
</comment>
<proteinExistence type="predicted"/>
<feature type="chain" id="PRO_5040476256" evidence="1">
    <location>
        <begin position="19"/>
        <end position="114"/>
    </location>
</feature>
<gene>
    <name evidence="2" type="ORF">HYALB_00004132</name>
</gene>
<feature type="signal peptide" evidence="1">
    <location>
        <begin position="1"/>
        <end position="18"/>
    </location>
</feature>
<name>A0A9N9LN01_9HELO</name>
<protein>
    <submittedName>
        <fullName evidence="2">Uncharacterized protein</fullName>
    </submittedName>
</protein>
<accession>A0A9N9LN01</accession>
<evidence type="ECO:0000256" key="1">
    <source>
        <dbReference type="SAM" id="SignalP"/>
    </source>
</evidence>
<dbReference type="EMBL" id="CAJVRM010000104">
    <property type="protein sequence ID" value="CAG8974436.1"/>
    <property type="molecule type" value="Genomic_DNA"/>
</dbReference>
<evidence type="ECO:0000313" key="3">
    <source>
        <dbReference type="Proteomes" id="UP000701801"/>
    </source>
</evidence>
<dbReference type="Proteomes" id="UP000701801">
    <property type="component" value="Unassembled WGS sequence"/>
</dbReference>
<evidence type="ECO:0000313" key="2">
    <source>
        <dbReference type="EMBL" id="CAG8974436.1"/>
    </source>
</evidence>
<dbReference type="AlphaFoldDB" id="A0A9N9LN01"/>
<keyword evidence="1" id="KW-0732">Signal</keyword>
<keyword evidence="3" id="KW-1185">Reference proteome</keyword>
<dbReference type="PROSITE" id="PS51257">
    <property type="entry name" value="PROKAR_LIPOPROTEIN"/>
    <property type="match status" value="1"/>
</dbReference>
<organism evidence="2 3">
    <name type="scientific">Hymenoscyphus albidus</name>
    <dbReference type="NCBI Taxonomy" id="595503"/>
    <lineage>
        <taxon>Eukaryota</taxon>
        <taxon>Fungi</taxon>
        <taxon>Dikarya</taxon>
        <taxon>Ascomycota</taxon>
        <taxon>Pezizomycotina</taxon>
        <taxon>Leotiomycetes</taxon>
        <taxon>Helotiales</taxon>
        <taxon>Helotiaceae</taxon>
        <taxon>Hymenoscyphus</taxon>
    </lineage>
</organism>
<reference evidence="2" key="1">
    <citation type="submission" date="2021-07" db="EMBL/GenBank/DDBJ databases">
        <authorList>
            <person name="Durling M."/>
        </authorList>
    </citation>
    <scope>NUCLEOTIDE SEQUENCE</scope>
</reference>
<sequence>MRAVQAILFFSAAVGVMAGCQKGTESCSHSNVRAAEGGFHNSWKCDEADEKPCNAECMVTGAVAAGPNPGFDNDLNQMLTTMCCKYKILLGEILGAYQVQPRQSPPLRLAMAMV</sequence>
<dbReference type="OrthoDB" id="10338551at2759"/>